<reference evidence="1" key="1">
    <citation type="submission" date="2022-08" db="EMBL/GenBank/DDBJ databases">
        <title>Genome Sequence of Fusarium decemcellulare.</title>
        <authorList>
            <person name="Buettner E."/>
        </authorList>
    </citation>
    <scope>NUCLEOTIDE SEQUENCE</scope>
    <source>
        <strain evidence="1">Babe19</strain>
    </source>
</reference>
<name>A0ACC1RDG5_9HYPO</name>
<comment type="caution">
    <text evidence="1">The sequence shown here is derived from an EMBL/GenBank/DDBJ whole genome shotgun (WGS) entry which is preliminary data.</text>
</comment>
<sequence length="561" mass="62140">MSFTSSPSRDVVELFRRRNLTNIPGDQRKLLEDFDSWAVDLRGQPHGLAHVPGHVLKTVKEAYIARKFAPEKHTPKSRKRSGTPVASSSSKRIRNDTRNGMTSTPRTDGNTQASSPERLLSSWPPTPEPAQKSQSPIDVAAETAVQSSIVHETPKTASVAPRRRLSVHAASPASDGSEDVLETDVPQGLPHAAVSVNRAASRLDPIVPSPEARTMATPPCAQPSNPTQPVIPSTVVANREATRERTTPGKQRTRRPFKRIDVDDTEKKAQPNPNRLPATRTYATVESSIPTSSDSIIPATYKAPATQDSVVPSIEENEPVHNTQEAIQPDNAQSPLAHQSQRDEDSIMQSIESCEASENTNTIEKPVITKQTNAPKQAEKLHSVLGSSGAKPTKTTAQLLRIEPSGGKEPYEVFIHHYPSYAEDDWGRKEAGTRESFVNACVYLNYLRRRNLLRDCLYDDFIRAFTEDYREYVQNARPRKKTMVAISWFNKLCEKPVYGEYVVNRGNLSLILKSYPEEVANANKIIMQDDDISIYTSSESESDLDDDDDAVSSPKLDRASK</sequence>
<proteinExistence type="predicted"/>
<dbReference type="EMBL" id="JANRMS010004585">
    <property type="protein sequence ID" value="KAJ3507618.1"/>
    <property type="molecule type" value="Genomic_DNA"/>
</dbReference>
<dbReference type="Proteomes" id="UP001148629">
    <property type="component" value="Unassembled WGS sequence"/>
</dbReference>
<gene>
    <name evidence="1" type="ORF">NM208_g15935</name>
</gene>
<protein>
    <submittedName>
        <fullName evidence="1">Uncharacterized protein</fullName>
    </submittedName>
</protein>
<evidence type="ECO:0000313" key="2">
    <source>
        <dbReference type="Proteomes" id="UP001148629"/>
    </source>
</evidence>
<organism evidence="1 2">
    <name type="scientific">Fusarium decemcellulare</name>
    <dbReference type="NCBI Taxonomy" id="57161"/>
    <lineage>
        <taxon>Eukaryota</taxon>
        <taxon>Fungi</taxon>
        <taxon>Dikarya</taxon>
        <taxon>Ascomycota</taxon>
        <taxon>Pezizomycotina</taxon>
        <taxon>Sordariomycetes</taxon>
        <taxon>Hypocreomycetidae</taxon>
        <taxon>Hypocreales</taxon>
        <taxon>Nectriaceae</taxon>
        <taxon>Fusarium</taxon>
        <taxon>Fusarium decemcellulare species complex</taxon>
    </lineage>
</organism>
<accession>A0ACC1RDG5</accession>
<keyword evidence="2" id="KW-1185">Reference proteome</keyword>
<evidence type="ECO:0000313" key="1">
    <source>
        <dbReference type="EMBL" id="KAJ3507618.1"/>
    </source>
</evidence>